<protein>
    <submittedName>
        <fullName evidence="2">Helix-turn-helix domain protein</fullName>
    </submittedName>
</protein>
<dbReference type="SUPFAM" id="SSF47413">
    <property type="entry name" value="lambda repressor-like DNA-binding domains"/>
    <property type="match status" value="1"/>
</dbReference>
<dbReference type="Gene3D" id="1.10.260.40">
    <property type="entry name" value="lambda repressor-like DNA-binding domains"/>
    <property type="match status" value="1"/>
</dbReference>
<reference evidence="2" key="1">
    <citation type="submission" date="2019-11" db="EMBL/GenBank/DDBJ databases">
        <authorList>
            <person name="Feng L."/>
        </authorList>
    </citation>
    <scope>NUCLEOTIDE SEQUENCE</scope>
    <source>
        <strain evidence="2">CnexileLFYP112</strain>
    </source>
</reference>
<evidence type="ECO:0000259" key="1">
    <source>
        <dbReference type="PROSITE" id="PS50943"/>
    </source>
</evidence>
<gene>
    <name evidence="2" type="ORF">CNLFYP112_02595</name>
</gene>
<evidence type="ECO:0000313" key="2">
    <source>
        <dbReference type="EMBL" id="VYT27498.1"/>
    </source>
</evidence>
<name>A0A6N2VBD4_9FIRM</name>
<organism evidence="2">
    <name type="scientific">[Clostridium] nexile</name>
    <dbReference type="NCBI Taxonomy" id="29361"/>
    <lineage>
        <taxon>Bacteria</taxon>
        <taxon>Bacillati</taxon>
        <taxon>Bacillota</taxon>
        <taxon>Clostridia</taxon>
        <taxon>Lachnospirales</taxon>
        <taxon>Lachnospiraceae</taxon>
        <taxon>Tyzzerella</taxon>
    </lineage>
</organism>
<sequence>MTINERVGNNIRKYRIAHHYTLKDLSALVHKSCSTLSKYEKGILPVSVETLEEFGEVFHIPTSHLLSAPSEGKPNVSRKSLLKKYYMYNYDGRRKRIMKSIIEEYATDQPDTYSIQLFYDVDDLEHFGKCEVIYSGESTTFGPWQNYSLKNTANTLEEIWMCTVNTFSQTDLKSGILSGISQLTMRPCSRKILITSQIQKENHFIDDLLLSKEDIQQIKKYNLFTLGE</sequence>
<dbReference type="SMART" id="SM00530">
    <property type="entry name" value="HTH_XRE"/>
    <property type="match status" value="1"/>
</dbReference>
<dbReference type="CDD" id="cd00093">
    <property type="entry name" value="HTH_XRE"/>
    <property type="match status" value="1"/>
</dbReference>
<dbReference type="Pfam" id="PF01381">
    <property type="entry name" value="HTH_3"/>
    <property type="match status" value="1"/>
</dbReference>
<dbReference type="AlphaFoldDB" id="A0A6N2VBD4"/>
<dbReference type="InterPro" id="IPR010982">
    <property type="entry name" value="Lambda_DNA-bd_dom_sf"/>
</dbReference>
<dbReference type="InterPro" id="IPR001387">
    <property type="entry name" value="Cro/C1-type_HTH"/>
</dbReference>
<proteinExistence type="predicted"/>
<dbReference type="PROSITE" id="PS50943">
    <property type="entry name" value="HTH_CROC1"/>
    <property type="match status" value="1"/>
</dbReference>
<feature type="domain" description="HTH cro/C1-type" evidence="1">
    <location>
        <begin position="11"/>
        <end position="65"/>
    </location>
</feature>
<dbReference type="EMBL" id="CACRTG010000025">
    <property type="protein sequence ID" value="VYT27498.1"/>
    <property type="molecule type" value="Genomic_DNA"/>
</dbReference>
<accession>A0A6N2VBD4</accession>
<dbReference type="GO" id="GO:0003677">
    <property type="term" value="F:DNA binding"/>
    <property type="evidence" value="ECO:0007669"/>
    <property type="project" value="InterPro"/>
</dbReference>